<feature type="transmembrane region" description="Helical" evidence="1">
    <location>
        <begin position="34"/>
        <end position="52"/>
    </location>
</feature>
<evidence type="ECO:0000256" key="1">
    <source>
        <dbReference type="SAM" id="Phobius"/>
    </source>
</evidence>
<gene>
    <name evidence="2" type="ORF">A142_01140</name>
</gene>
<comment type="caution">
    <text evidence="2">The sequence shown here is derived from an EMBL/GenBank/DDBJ whole genome shotgun (WGS) entry which is preliminary data.</text>
</comment>
<feature type="transmembrane region" description="Helical" evidence="1">
    <location>
        <begin position="58"/>
        <end position="81"/>
    </location>
</feature>
<dbReference type="Proteomes" id="UP000094802">
    <property type="component" value="Unassembled WGS sequence"/>
</dbReference>
<keyword evidence="1" id="KW-1133">Transmembrane helix</keyword>
<dbReference type="AlphaFoldDB" id="A0A1E5FM09"/>
<reference evidence="2 3" key="1">
    <citation type="journal article" date="2012" name="Science">
        <title>Ecological populations of bacteria act as socially cohesive units of antibiotic production and resistance.</title>
        <authorList>
            <person name="Cordero O.X."/>
            <person name="Wildschutte H."/>
            <person name="Kirkup B."/>
            <person name="Proehl S."/>
            <person name="Ngo L."/>
            <person name="Hussain F."/>
            <person name="Le Roux F."/>
            <person name="Mincer T."/>
            <person name="Polz M.F."/>
        </authorList>
    </citation>
    <scope>NUCLEOTIDE SEQUENCE [LARGE SCALE GENOMIC DNA]</scope>
    <source>
        <strain evidence="2 3">12E03</strain>
    </source>
</reference>
<sequence>MDNLVILFINTLLLFIFLHRLLTLSHAPSAKLNLIRGIKGIVIIMVVTVWLMPLHLPLFLNGGVLLCTAWIGFGYSVRIALNDLTLLKLTPSLKKNQYHVHLSTAIYPFTTDTYRELELLIELLPKYSGQSLILTSPLLSKHGSFFNIEQLKPLPVSIEASYHSYWRSPLAFLGLCYYKYIQRETILMHSDLSRQCRIHLTLPRVDGV</sequence>
<evidence type="ECO:0000313" key="2">
    <source>
        <dbReference type="EMBL" id="OEF91112.1"/>
    </source>
</evidence>
<evidence type="ECO:0000313" key="3">
    <source>
        <dbReference type="Proteomes" id="UP000094802"/>
    </source>
</evidence>
<keyword evidence="1" id="KW-0812">Transmembrane</keyword>
<protein>
    <submittedName>
        <fullName evidence="2">Uncharacterized protein</fullName>
    </submittedName>
</protein>
<feature type="transmembrane region" description="Helical" evidence="1">
    <location>
        <begin position="6"/>
        <end position="22"/>
    </location>
</feature>
<dbReference type="EMBL" id="AJZD02000240">
    <property type="protein sequence ID" value="OEF91112.1"/>
    <property type="molecule type" value="Genomic_DNA"/>
</dbReference>
<proteinExistence type="predicted"/>
<accession>A0A1E5FM09</accession>
<keyword evidence="1" id="KW-0472">Membrane</keyword>
<name>A0A1E5FM09_VIBSP</name>
<organism evidence="2 3">
    <name type="scientific">Vibrio splendidus 12E03</name>
    <dbReference type="NCBI Taxonomy" id="1191305"/>
    <lineage>
        <taxon>Bacteria</taxon>
        <taxon>Pseudomonadati</taxon>
        <taxon>Pseudomonadota</taxon>
        <taxon>Gammaproteobacteria</taxon>
        <taxon>Vibrionales</taxon>
        <taxon>Vibrionaceae</taxon>
        <taxon>Vibrio</taxon>
    </lineage>
</organism>